<dbReference type="EMBL" id="JARKIB010000640">
    <property type="protein sequence ID" value="KAJ7695892.1"/>
    <property type="molecule type" value="Genomic_DNA"/>
</dbReference>
<reference evidence="1" key="1">
    <citation type="submission" date="2023-03" db="EMBL/GenBank/DDBJ databases">
        <title>Massive genome expansion in bonnet fungi (Mycena s.s.) driven by repeated elements and novel gene families across ecological guilds.</title>
        <authorList>
            <consortium name="Lawrence Berkeley National Laboratory"/>
            <person name="Harder C.B."/>
            <person name="Miyauchi S."/>
            <person name="Viragh M."/>
            <person name="Kuo A."/>
            <person name="Thoen E."/>
            <person name="Andreopoulos B."/>
            <person name="Lu D."/>
            <person name="Skrede I."/>
            <person name="Drula E."/>
            <person name="Henrissat B."/>
            <person name="Morin E."/>
            <person name="Kohler A."/>
            <person name="Barry K."/>
            <person name="LaButti K."/>
            <person name="Morin E."/>
            <person name="Salamov A."/>
            <person name="Lipzen A."/>
            <person name="Mereny Z."/>
            <person name="Hegedus B."/>
            <person name="Baldrian P."/>
            <person name="Stursova M."/>
            <person name="Weitz H."/>
            <person name="Taylor A."/>
            <person name="Grigoriev I.V."/>
            <person name="Nagy L.G."/>
            <person name="Martin F."/>
            <person name="Kauserud H."/>
        </authorList>
    </citation>
    <scope>NUCLEOTIDE SEQUENCE</scope>
    <source>
        <strain evidence="1">CBHHK182m</strain>
    </source>
</reference>
<dbReference type="InterPro" id="IPR027417">
    <property type="entry name" value="P-loop_NTPase"/>
</dbReference>
<organism evidence="1 2">
    <name type="scientific">Mycena metata</name>
    <dbReference type="NCBI Taxonomy" id="1033252"/>
    <lineage>
        <taxon>Eukaryota</taxon>
        <taxon>Fungi</taxon>
        <taxon>Dikarya</taxon>
        <taxon>Basidiomycota</taxon>
        <taxon>Agaricomycotina</taxon>
        <taxon>Agaricomycetes</taxon>
        <taxon>Agaricomycetidae</taxon>
        <taxon>Agaricales</taxon>
        <taxon>Marasmiineae</taxon>
        <taxon>Mycenaceae</taxon>
        <taxon>Mycena</taxon>
    </lineage>
</organism>
<keyword evidence="2" id="KW-1185">Reference proteome</keyword>
<evidence type="ECO:0000313" key="2">
    <source>
        <dbReference type="Proteomes" id="UP001215598"/>
    </source>
</evidence>
<feature type="non-terminal residue" evidence="1">
    <location>
        <position position="1"/>
    </location>
</feature>
<dbReference type="Gene3D" id="3.40.50.300">
    <property type="entry name" value="P-loop containing nucleotide triphosphate hydrolases"/>
    <property type="match status" value="1"/>
</dbReference>
<evidence type="ECO:0000313" key="1">
    <source>
        <dbReference type="EMBL" id="KAJ7695892.1"/>
    </source>
</evidence>
<name>A0AAD7GNB2_9AGAR</name>
<protein>
    <recommendedName>
        <fullName evidence="3">NB-ARC domain-containing protein</fullName>
    </recommendedName>
</protein>
<proteinExistence type="predicted"/>
<dbReference type="AlphaFoldDB" id="A0AAD7GNB2"/>
<sequence>MPRHQTTAEIRLGHVSTCFTLTRSSLQLLVDNLKITGLEAILNTTQSLLKLAEELNLRLSTRFIHFLKLKKFLRQGELNALLKDCKAKLQLELEFFQIINVRIDTEKMQENAHMRHQEVLNIIETLSDSASLTSGVYSSSYASSNSISMLPAEPRIFHGRETELADILKLFGENSPRIAILGAGGMGKTSLSRAVLHHTSIAVRYNDNGFFVACDGSTTNQVELAGVIGAHLGLKSGKDLTQGVLWHLSSAPPTLLILDNLETPWDP</sequence>
<gene>
    <name evidence="1" type="ORF">B0H16DRAFT_1485134</name>
</gene>
<comment type="caution">
    <text evidence="1">The sequence shown here is derived from an EMBL/GenBank/DDBJ whole genome shotgun (WGS) entry which is preliminary data.</text>
</comment>
<accession>A0AAD7GNB2</accession>
<dbReference type="Proteomes" id="UP001215598">
    <property type="component" value="Unassembled WGS sequence"/>
</dbReference>
<dbReference type="SUPFAM" id="SSF52540">
    <property type="entry name" value="P-loop containing nucleoside triphosphate hydrolases"/>
    <property type="match status" value="1"/>
</dbReference>
<evidence type="ECO:0008006" key="3">
    <source>
        <dbReference type="Google" id="ProtNLM"/>
    </source>
</evidence>